<sequence length="83" mass="9021">MQQAYCQPNRCTSVDSHLQLSPPTHFPSHCLVSTGEPNRLTRLGKDFSCRTDLVCPANQVFAATTKHISLPTGLAGQMIQAVP</sequence>
<name>A0A0A8Z8M4_ARUDO</name>
<reference evidence="1" key="1">
    <citation type="submission" date="2014-09" db="EMBL/GenBank/DDBJ databases">
        <authorList>
            <person name="Magalhaes I.L.F."/>
            <person name="Oliveira U."/>
            <person name="Santos F.R."/>
            <person name="Vidigal T.H.D.A."/>
            <person name="Brescovit A.D."/>
            <person name="Santos A.J."/>
        </authorList>
    </citation>
    <scope>NUCLEOTIDE SEQUENCE</scope>
    <source>
        <tissue evidence="1">Shoot tissue taken approximately 20 cm above the soil surface</tissue>
    </source>
</reference>
<reference evidence="1" key="2">
    <citation type="journal article" date="2015" name="Data Brief">
        <title>Shoot transcriptome of the giant reed, Arundo donax.</title>
        <authorList>
            <person name="Barrero R.A."/>
            <person name="Guerrero F.D."/>
            <person name="Moolhuijzen P."/>
            <person name="Goolsby J.A."/>
            <person name="Tidwell J."/>
            <person name="Bellgard S.E."/>
            <person name="Bellgard M.I."/>
        </authorList>
    </citation>
    <scope>NUCLEOTIDE SEQUENCE</scope>
    <source>
        <tissue evidence="1">Shoot tissue taken approximately 20 cm above the soil surface</tissue>
    </source>
</reference>
<organism evidence="1">
    <name type="scientific">Arundo donax</name>
    <name type="common">Giant reed</name>
    <name type="synonym">Donax arundinaceus</name>
    <dbReference type="NCBI Taxonomy" id="35708"/>
    <lineage>
        <taxon>Eukaryota</taxon>
        <taxon>Viridiplantae</taxon>
        <taxon>Streptophyta</taxon>
        <taxon>Embryophyta</taxon>
        <taxon>Tracheophyta</taxon>
        <taxon>Spermatophyta</taxon>
        <taxon>Magnoliopsida</taxon>
        <taxon>Liliopsida</taxon>
        <taxon>Poales</taxon>
        <taxon>Poaceae</taxon>
        <taxon>PACMAD clade</taxon>
        <taxon>Arundinoideae</taxon>
        <taxon>Arundineae</taxon>
        <taxon>Arundo</taxon>
    </lineage>
</organism>
<evidence type="ECO:0000313" key="1">
    <source>
        <dbReference type="EMBL" id="JAD33080.1"/>
    </source>
</evidence>
<proteinExistence type="predicted"/>
<protein>
    <submittedName>
        <fullName evidence="1">Uncharacterized protein</fullName>
    </submittedName>
</protein>
<dbReference type="EMBL" id="GBRH01264815">
    <property type="protein sequence ID" value="JAD33080.1"/>
    <property type="molecule type" value="Transcribed_RNA"/>
</dbReference>
<accession>A0A0A8Z8M4</accession>
<dbReference type="AlphaFoldDB" id="A0A0A8Z8M4"/>